<keyword evidence="9" id="KW-1185">Reference proteome</keyword>
<evidence type="ECO:0000256" key="1">
    <source>
        <dbReference type="ARBA" id="ARBA00022664"/>
    </source>
</evidence>
<protein>
    <submittedName>
        <fullName evidence="8">RNA-binding CRS1 / YhbY domain-containing protein isoform 2</fullName>
    </submittedName>
</protein>
<dbReference type="GO" id="GO:0006397">
    <property type="term" value="P:mRNA processing"/>
    <property type="evidence" value="ECO:0007669"/>
    <property type="project" value="UniProtKB-KW"/>
</dbReference>
<reference evidence="8" key="1">
    <citation type="submission" date="2019-09" db="EMBL/GenBank/DDBJ databases">
        <title>Draft genome information of white flower Hibiscus syriacus.</title>
        <authorList>
            <person name="Kim Y.-M."/>
        </authorList>
    </citation>
    <scope>NUCLEOTIDE SEQUENCE [LARGE SCALE GENOMIC DNA]</scope>
    <source>
        <strain evidence="8">YM2019G1</strain>
    </source>
</reference>
<proteinExistence type="predicted"/>
<evidence type="ECO:0000256" key="3">
    <source>
        <dbReference type="ARBA" id="ARBA00022884"/>
    </source>
</evidence>
<keyword evidence="6" id="KW-0687">Ribonucleoprotein</keyword>
<dbReference type="InterPro" id="IPR044599">
    <property type="entry name" value="CAF1P_plant"/>
</dbReference>
<dbReference type="Pfam" id="PF01985">
    <property type="entry name" value="CRS1_YhbY"/>
    <property type="match status" value="1"/>
</dbReference>
<evidence type="ECO:0000313" key="8">
    <source>
        <dbReference type="EMBL" id="KAE8691883.1"/>
    </source>
</evidence>
<evidence type="ECO:0000256" key="2">
    <source>
        <dbReference type="ARBA" id="ARBA00022737"/>
    </source>
</evidence>
<dbReference type="InterPro" id="IPR035920">
    <property type="entry name" value="YhbY-like_sf"/>
</dbReference>
<dbReference type="AlphaFoldDB" id="A0A6A2ZJH9"/>
<organism evidence="8 9">
    <name type="scientific">Hibiscus syriacus</name>
    <name type="common">Rose of Sharon</name>
    <dbReference type="NCBI Taxonomy" id="106335"/>
    <lineage>
        <taxon>Eukaryota</taxon>
        <taxon>Viridiplantae</taxon>
        <taxon>Streptophyta</taxon>
        <taxon>Embryophyta</taxon>
        <taxon>Tracheophyta</taxon>
        <taxon>Spermatophyta</taxon>
        <taxon>Magnoliopsida</taxon>
        <taxon>eudicotyledons</taxon>
        <taxon>Gunneridae</taxon>
        <taxon>Pentapetalae</taxon>
        <taxon>rosids</taxon>
        <taxon>malvids</taxon>
        <taxon>Malvales</taxon>
        <taxon>Malvaceae</taxon>
        <taxon>Malvoideae</taxon>
        <taxon>Hibiscus</taxon>
    </lineage>
</organism>
<dbReference type="EMBL" id="VEPZ02001143">
    <property type="protein sequence ID" value="KAE8691883.1"/>
    <property type="molecule type" value="Genomic_DNA"/>
</dbReference>
<evidence type="ECO:0000256" key="6">
    <source>
        <dbReference type="ARBA" id="ARBA00023274"/>
    </source>
</evidence>
<keyword evidence="2" id="KW-0677">Repeat</keyword>
<sequence length="192" mass="22211">MKSIVFGLKRRGFGFLGTRLRRRKLGNWLRSIGIAIVLGKSIWNGVTHTVLDDIHNHWKRPEAVRIKCLGVLTLYMDNVCFHLEVETMITRIDQLYLLCYGSLMLLYIHSLNGMYVNVAARVREAFETEEMIRLDYTHVGMSDCKRIGLKLRDLVPCVPILFKDEQIIIWRGKSDRELNPNISDANEKSSSM</sequence>
<dbReference type="SUPFAM" id="SSF75471">
    <property type="entry name" value="YhbY-like"/>
    <property type="match status" value="2"/>
</dbReference>
<dbReference type="Proteomes" id="UP000436088">
    <property type="component" value="Unassembled WGS sequence"/>
</dbReference>
<keyword evidence="5" id="KW-0508">mRNA splicing</keyword>
<evidence type="ECO:0000256" key="5">
    <source>
        <dbReference type="ARBA" id="ARBA00023187"/>
    </source>
</evidence>
<keyword evidence="1" id="KW-0507">mRNA processing</keyword>
<evidence type="ECO:0000313" key="9">
    <source>
        <dbReference type="Proteomes" id="UP000436088"/>
    </source>
</evidence>
<feature type="domain" description="CRM" evidence="7">
    <location>
        <begin position="44"/>
        <end position="90"/>
    </location>
</feature>
<dbReference type="Gene3D" id="3.30.110.60">
    <property type="entry name" value="YhbY-like"/>
    <property type="match status" value="2"/>
</dbReference>
<dbReference type="GO" id="GO:0003723">
    <property type="term" value="F:RNA binding"/>
    <property type="evidence" value="ECO:0007669"/>
    <property type="project" value="UniProtKB-KW"/>
</dbReference>
<evidence type="ECO:0000256" key="4">
    <source>
        <dbReference type="ARBA" id="ARBA00022946"/>
    </source>
</evidence>
<keyword evidence="3" id="KW-0694">RNA-binding</keyword>
<name>A0A6A2ZJH9_HIBSY</name>
<accession>A0A6A2ZJH9</accession>
<dbReference type="PANTHER" id="PTHR46247:SF4">
    <property type="entry name" value="CRS2-ASSOCIATED FACTOR 2, MITOCHONDRIAL"/>
    <property type="match status" value="1"/>
</dbReference>
<dbReference type="GO" id="GO:1990904">
    <property type="term" value="C:ribonucleoprotein complex"/>
    <property type="evidence" value="ECO:0007669"/>
    <property type="project" value="UniProtKB-KW"/>
</dbReference>
<evidence type="ECO:0000259" key="7">
    <source>
        <dbReference type="Pfam" id="PF01985"/>
    </source>
</evidence>
<keyword evidence="4" id="KW-0809">Transit peptide</keyword>
<dbReference type="InterPro" id="IPR001890">
    <property type="entry name" value="RNA-binding_CRM"/>
</dbReference>
<comment type="caution">
    <text evidence="8">The sequence shown here is derived from an EMBL/GenBank/DDBJ whole genome shotgun (WGS) entry which is preliminary data.</text>
</comment>
<gene>
    <name evidence="8" type="ORF">F3Y22_tig00110865pilonHSYRG00307</name>
</gene>
<dbReference type="PANTHER" id="PTHR46247">
    <property type="entry name" value="CRS2-ASSOCIATED FACTOR 1, CHLOROPLASTIC"/>
    <property type="match status" value="1"/>
</dbReference>
<dbReference type="GO" id="GO:0000373">
    <property type="term" value="P:Group II intron splicing"/>
    <property type="evidence" value="ECO:0007669"/>
    <property type="project" value="InterPro"/>
</dbReference>